<gene>
    <name evidence="1" type="ORF">ACFPOC_13785</name>
</gene>
<evidence type="ECO:0000313" key="2">
    <source>
        <dbReference type="Proteomes" id="UP001596056"/>
    </source>
</evidence>
<keyword evidence="2" id="KW-1185">Reference proteome</keyword>
<comment type="caution">
    <text evidence="1">The sequence shown here is derived from an EMBL/GenBank/DDBJ whole genome shotgun (WGS) entry which is preliminary data.</text>
</comment>
<proteinExistence type="predicted"/>
<protein>
    <submittedName>
        <fullName evidence="1">Phage tail tube protein</fullName>
    </submittedName>
</protein>
<dbReference type="RefSeq" id="WP_209840992.1">
    <property type="nucleotide sequence ID" value="NZ_JAGGJP010000009.1"/>
</dbReference>
<dbReference type="Pfam" id="PF18906">
    <property type="entry name" value="Phage_tube_2"/>
    <property type="match status" value="1"/>
</dbReference>
<accession>A0ABW0SF13</accession>
<sequence length="312" mass="32283">MARQTGATAQLAVAFETTYGTAPASGYRLMPFASTTLGAAQPLLASELVGQGRDPLAPVLDAVTVDGDLVLPMDVENLGVWLKAAFGAPTTTGTTPKVHTFQSGGAVLPSLAMEVGMPSVPSFAMYSGVMLDELSFNMARSGLLTATAKLIGQGEAMAAASAAGSTTALALRRFGHFHGSIKRNGASLGNIVSAQVTYRNNLDPVGTIRADGKIDGIEAGNAELTGQITARFADTTLLDQAVAGSACELVFGHELAADAKWSLTAHAVYLPRPRRPIQGPQGVEVTFDWQAAKATTPARMCTAVLTNTIASY</sequence>
<dbReference type="Proteomes" id="UP001596056">
    <property type="component" value="Unassembled WGS sequence"/>
</dbReference>
<dbReference type="EMBL" id="JBHSNA010000015">
    <property type="protein sequence ID" value="MFC5567479.1"/>
    <property type="molecule type" value="Genomic_DNA"/>
</dbReference>
<dbReference type="InterPro" id="IPR044000">
    <property type="entry name" value="Phage_tube_2"/>
</dbReference>
<organism evidence="1 2">
    <name type="scientific">Rubellimicrobium aerolatum</name>
    <dbReference type="NCBI Taxonomy" id="490979"/>
    <lineage>
        <taxon>Bacteria</taxon>
        <taxon>Pseudomonadati</taxon>
        <taxon>Pseudomonadota</taxon>
        <taxon>Alphaproteobacteria</taxon>
        <taxon>Rhodobacterales</taxon>
        <taxon>Roseobacteraceae</taxon>
        <taxon>Rubellimicrobium</taxon>
    </lineage>
</organism>
<reference evidence="2" key="1">
    <citation type="journal article" date="2019" name="Int. J. Syst. Evol. Microbiol.">
        <title>The Global Catalogue of Microorganisms (GCM) 10K type strain sequencing project: providing services to taxonomists for standard genome sequencing and annotation.</title>
        <authorList>
            <consortium name="The Broad Institute Genomics Platform"/>
            <consortium name="The Broad Institute Genome Sequencing Center for Infectious Disease"/>
            <person name="Wu L."/>
            <person name="Ma J."/>
        </authorList>
    </citation>
    <scope>NUCLEOTIDE SEQUENCE [LARGE SCALE GENOMIC DNA]</scope>
    <source>
        <strain evidence="2">KACC 11588</strain>
    </source>
</reference>
<evidence type="ECO:0000313" key="1">
    <source>
        <dbReference type="EMBL" id="MFC5567479.1"/>
    </source>
</evidence>
<name>A0ABW0SF13_9RHOB</name>